<dbReference type="EMBL" id="JBEDUW010000240">
    <property type="protein sequence ID" value="KAK9903069.1"/>
    <property type="molecule type" value="Genomic_DNA"/>
</dbReference>
<evidence type="ECO:0000313" key="2">
    <source>
        <dbReference type="Proteomes" id="UP001457282"/>
    </source>
</evidence>
<comment type="caution">
    <text evidence="1">The sequence shown here is derived from an EMBL/GenBank/DDBJ whole genome shotgun (WGS) entry which is preliminary data.</text>
</comment>
<gene>
    <name evidence="1" type="ORF">M0R45_001285</name>
</gene>
<sequence>MYPALEGGKAVIAVCVIVELYRRRFQMWSVVRETSSSYRKRKKQSEFVDNKNMKPSTDYVKAPPHIGQVVSASPTPMCLKPLPNPATIHTATCGKEFKRTVSMFSNEKIIAILEMGFGPLYQFCCSKLNRALCQMLVDNFDVSS</sequence>
<keyword evidence="2" id="KW-1185">Reference proteome</keyword>
<dbReference type="AlphaFoldDB" id="A0AAW1VHJ8"/>
<name>A0AAW1VHJ8_RUBAR</name>
<proteinExistence type="predicted"/>
<accession>A0AAW1VHJ8</accession>
<evidence type="ECO:0000313" key="1">
    <source>
        <dbReference type="EMBL" id="KAK9903069.1"/>
    </source>
</evidence>
<reference evidence="1 2" key="1">
    <citation type="journal article" date="2023" name="G3 (Bethesda)">
        <title>A chromosome-length genome assembly and annotation of blackberry (Rubus argutus, cv. 'Hillquist').</title>
        <authorList>
            <person name="Bruna T."/>
            <person name="Aryal R."/>
            <person name="Dudchenko O."/>
            <person name="Sargent D.J."/>
            <person name="Mead D."/>
            <person name="Buti M."/>
            <person name="Cavallini A."/>
            <person name="Hytonen T."/>
            <person name="Andres J."/>
            <person name="Pham M."/>
            <person name="Weisz D."/>
            <person name="Mascagni F."/>
            <person name="Usai G."/>
            <person name="Natali L."/>
            <person name="Bassil N."/>
            <person name="Fernandez G.E."/>
            <person name="Lomsadze A."/>
            <person name="Armour M."/>
            <person name="Olukolu B."/>
            <person name="Poorten T."/>
            <person name="Britton C."/>
            <person name="Davik J."/>
            <person name="Ashrafi H."/>
            <person name="Aiden E.L."/>
            <person name="Borodovsky M."/>
            <person name="Worthington M."/>
        </authorList>
    </citation>
    <scope>NUCLEOTIDE SEQUENCE [LARGE SCALE GENOMIC DNA]</scope>
    <source>
        <strain evidence="1">PI 553951</strain>
    </source>
</reference>
<organism evidence="1 2">
    <name type="scientific">Rubus argutus</name>
    <name type="common">Southern blackberry</name>
    <dbReference type="NCBI Taxonomy" id="59490"/>
    <lineage>
        <taxon>Eukaryota</taxon>
        <taxon>Viridiplantae</taxon>
        <taxon>Streptophyta</taxon>
        <taxon>Embryophyta</taxon>
        <taxon>Tracheophyta</taxon>
        <taxon>Spermatophyta</taxon>
        <taxon>Magnoliopsida</taxon>
        <taxon>eudicotyledons</taxon>
        <taxon>Gunneridae</taxon>
        <taxon>Pentapetalae</taxon>
        <taxon>rosids</taxon>
        <taxon>fabids</taxon>
        <taxon>Rosales</taxon>
        <taxon>Rosaceae</taxon>
        <taxon>Rosoideae</taxon>
        <taxon>Rosoideae incertae sedis</taxon>
        <taxon>Rubus</taxon>
    </lineage>
</organism>
<protein>
    <submittedName>
        <fullName evidence="1">Uncharacterized protein</fullName>
    </submittedName>
</protein>
<dbReference type="Proteomes" id="UP001457282">
    <property type="component" value="Unassembled WGS sequence"/>
</dbReference>